<dbReference type="Proteomes" id="UP000058074">
    <property type="component" value="Chromosome"/>
</dbReference>
<evidence type="ECO:0000256" key="4">
    <source>
        <dbReference type="ARBA" id="ARBA00023136"/>
    </source>
</evidence>
<dbReference type="AlphaFoldDB" id="A0A0N9V448"/>
<evidence type="ECO:0008006" key="9">
    <source>
        <dbReference type="Google" id="ProtNLM"/>
    </source>
</evidence>
<evidence type="ECO:0000313" key="7">
    <source>
        <dbReference type="EMBL" id="ALH82617.1"/>
    </source>
</evidence>
<protein>
    <recommendedName>
        <fullName evidence="9">Inner membrane protein</fullName>
    </recommendedName>
</protein>
<comment type="subcellular location">
    <subcellularLocation>
        <location evidence="1">Membrane</location>
    </subcellularLocation>
</comment>
<evidence type="ECO:0000256" key="5">
    <source>
        <dbReference type="SAM" id="Coils"/>
    </source>
</evidence>
<evidence type="ECO:0000256" key="6">
    <source>
        <dbReference type="SAM" id="Phobius"/>
    </source>
</evidence>
<name>A0A0N9V448_SPHMC</name>
<evidence type="ECO:0000256" key="2">
    <source>
        <dbReference type="ARBA" id="ARBA00022692"/>
    </source>
</evidence>
<evidence type="ECO:0000313" key="8">
    <source>
        <dbReference type="Proteomes" id="UP000058074"/>
    </source>
</evidence>
<dbReference type="PATRIC" id="fig|33050.5.peg.4217"/>
<keyword evidence="4 6" id="KW-0472">Membrane</keyword>
<dbReference type="OrthoDB" id="7432270at2"/>
<keyword evidence="2 6" id="KW-0812">Transmembrane</keyword>
<evidence type="ECO:0000256" key="3">
    <source>
        <dbReference type="ARBA" id="ARBA00022989"/>
    </source>
</evidence>
<proteinExistence type="predicted"/>
<keyword evidence="5" id="KW-0175">Coiled coil</keyword>
<dbReference type="RefSeq" id="WP_054589635.1">
    <property type="nucleotide sequence ID" value="NZ_CP012700.1"/>
</dbReference>
<dbReference type="GO" id="GO:0016020">
    <property type="term" value="C:membrane"/>
    <property type="evidence" value="ECO:0007669"/>
    <property type="project" value="UniProtKB-SubCell"/>
</dbReference>
<organism evidence="7 8">
    <name type="scientific">Sphingopyxis macrogoltabida</name>
    <name type="common">Sphingomonas macrogoltabidus</name>
    <dbReference type="NCBI Taxonomy" id="33050"/>
    <lineage>
        <taxon>Bacteria</taxon>
        <taxon>Pseudomonadati</taxon>
        <taxon>Pseudomonadota</taxon>
        <taxon>Alphaproteobacteria</taxon>
        <taxon>Sphingomonadales</taxon>
        <taxon>Sphingomonadaceae</taxon>
        <taxon>Sphingopyxis</taxon>
    </lineage>
</organism>
<dbReference type="InterPro" id="IPR019133">
    <property type="entry name" value="MIC60"/>
</dbReference>
<reference evidence="7 8" key="1">
    <citation type="journal article" date="2015" name="Genome Announc.">
        <title>Complete Genome Sequence of Polypropylene Glycol- and Polyethylene Glycol-Degrading Sphingopyxis macrogoltabida Strain EY-1.</title>
        <authorList>
            <person name="Ohtsubo Y."/>
            <person name="Nagata Y."/>
            <person name="Numata M."/>
            <person name="Tsuchikane K."/>
            <person name="Hosoyama A."/>
            <person name="Yamazoe A."/>
            <person name="Tsuda M."/>
            <person name="Fujita N."/>
            <person name="Kawai F."/>
        </authorList>
    </citation>
    <scope>NUCLEOTIDE SEQUENCE [LARGE SCALE GENOMIC DNA]</scope>
    <source>
        <strain evidence="7 8">EY-1</strain>
    </source>
</reference>
<dbReference type="EMBL" id="CP012700">
    <property type="protein sequence ID" value="ALH82617.1"/>
    <property type="molecule type" value="Genomic_DNA"/>
</dbReference>
<evidence type="ECO:0000256" key="1">
    <source>
        <dbReference type="ARBA" id="ARBA00004370"/>
    </source>
</evidence>
<sequence length="305" mass="32326">MAIDSIDTSSPIGGEAPVRRLSFRTLAIGAFILLLIGVVGGGWAMNRLLADGKDKTPLTKVIDTPAVAGALGLAEQAEAEAAAGQPAMVVAPVDGANALAARVAELEQRLSRITLEAESASGNASRAEGLLVAFAVRRALDRGLSLGYLDAQLRLRFGDDQPNAVKTIIDTSREPVTLEQLRSDLDTLAPQLVGRSDGDGSLWTGFRREISELFTVRPAGTQSTRASERLDRARRYLAAGQVDKAIAEVEAMPGAEAASEWLIDARRYHEARRALDLIETAAILEPRDSPAAAMAGRKPAPTETP</sequence>
<keyword evidence="3 6" id="KW-1133">Transmembrane helix</keyword>
<gene>
    <name evidence="7" type="ORF">AN936_20335</name>
</gene>
<accession>A0A0N9V448</accession>
<dbReference type="Pfam" id="PF09731">
    <property type="entry name" value="Mitofilin"/>
    <property type="match status" value="1"/>
</dbReference>
<feature type="coiled-coil region" evidence="5">
    <location>
        <begin position="96"/>
        <end position="123"/>
    </location>
</feature>
<feature type="transmembrane region" description="Helical" evidence="6">
    <location>
        <begin position="26"/>
        <end position="45"/>
    </location>
</feature>
<dbReference type="KEGG" id="smag:AN936_20335"/>